<dbReference type="AlphaFoldDB" id="A0A923LE23"/>
<dbReference type="InterPro" id="IPR037914">
    <property type="entry name" value="SpoVT-AbrB_sf"/>
</dbReference>
<keyword evidence="2 7" id="KW-0963">Cytoplasm</keyword>
<organism evidence="9 10">
    <name type="scientific">Anaerosacchariphilus hominis</name>
    <dbReference type="NCBI Taxonomy" id="2763017"/>
    <lineage>
        <taxon>Bacteria</taxon>
        <taxon>Bacillati</taxon>
        <taxon>Bacillota</taxon>
        <taxon>Clostridia</taxon>
        <taxon>Lachnospirales</taxon>
        <taxon>Lachnospiraceae</taxon>
        <taxon>Anaerosacchariphilus</taxon>
    </lineage>
</organism>
<dbReference type="GO" id="GO:2000143">
    <property type="term" value="P:negative regulation of DNA-templated transcription initiation"/>
    <property type="evidence" value="ECO:0007669"/>
    <property type="project" value="TreeGrafter"/>
</dbReference>
<dbReference type="InterPro" id="IPR035644">
    <property type="entry name" value="MraZ_C"/>
</dbReference>
<dbReference type="HAMAP" id="MF_01008">
    <property type="entry name" value="MraZ"/>
    <property type="match status" value="1"/>
</dbReference>
<dbReference type="GO" id="GO:0003700">
    <property type="term" value="F:DNA-binding transcription factor activity"/>
    <property type="evidence" value="ECO:0007669"/>
    <property type="project" value="UniProtKB-UniRule"/>
</dbReference>
<evidence type="ECO:0000256" key="2">
    <source>
        <dbReference type="ARBA" id="ARBA00022490"/>
    </source>
</evidence>
<proteinExistence type="inferred from homology"/>
<dbReference type="SUPFAM" id="SSF89447">
    <property type="entry name" value="AbrB/MazE/MraZ-like"/>
    <property type="match status" value="1"/>
</dbReference>
<dbReference type="PANTHER" id="PTHR34701:SF1">
    <property type="entry name" value="TRANSCRIPTIONAL REGULATOR MRAZ"/>
    <property type="match status" value="1"/>
</dbReference>
<dbReference type="EMBL" id="JACOOR010000009">
    <property type="protein sequence ID" value="MBC5660951.1"/>
    <property type="molecule type" value="Genomic_DNA"/>
</dbReference>
<dbReference type="FunFam" id="3.40.1550.20:FF:000002">
    <property type="entry name" value="Transcriptional regulator MraZ"/>
    <property type="match status" value="1"/>
</dbReference>
<dbReference type="CDD" id="cd16321">
    <property type="entry name" value="MraZ_C"/>
    <property type="match status" value="1"/>
</dbReference>
<dbReference type="InterPro" id="IPR020603">
    <property type="entry name" value="MraZ_dom"/>
</dbReference>
<dbReference type="PROSITE" id="PS51740">
    <property type="entry name" value="SPOVT_ABRB"/>
    <property type="match status" value="2"/>
</dbReference>
<name>A0A923LE23_9FIRM</name>
<evidence type="ECO:0000256" key="4">
    <source>
        <dbReference type="ARBA" id="ARBA00023015"/>
    </source>
</evidence>
<evidence type="ECO:0000256" key="7">
    <source>
        <dbReference type="HAMAP-Rule" id="MF_01008"/>
    </source>
</evidence>
<dbReference type="InterPro" id="IPR038619">
    <property type="entry name" value="MraZ_sf"/>
</dbReference>
<dbReference type="PANTHER" id="PTHR34701">
    <property type="entry name" value="TRANSCRIPTIONAL REGULATOR MRAZ"/>
    <property type="match status" value="1"/>
</dbReference>
<evidence type="ECO:0000256" key="6">
    <source>
        <dbReference type="ARBA" id="ARBA00023163"/>
    </source>
</evidence>
<evidence type="ECO:0000256" key="5">
    <source>
        <dbReference type="ARBA" id="ARBA00023125"/>
    </source>
</evidence>
<evidence type="ECO:0000256" key="1">
    <source>
        <dbReference type="ARBA" id="ARBA00013860"/>
    </source>
</evidence>
<keyword evidence="5 7" id="KW-0238">DNA-binding</keyword>
<dbReference type="GO" id="GO:0009295">
    <property type="term" value="C:nucleoid"/>
    <property type="evidence" value="ECO:0007669"/>
    <property type="project" value="UniProtKB-SubCell"/>
</dbReference>
<feature type="domain" description="SpoVT-AbrB" evidence="8">
    <location>
        <begin position="5"/>
        <end position="47"/>
    </location>
</feature>
<dbReference type="Gene3D" id="3.40.1550.20">
    <property type="entry name" value="Transcriptional regulator MraZ domain"/>
    <property type="match status" value="1"/>
</dbReference>
<evidence type="ECO:0000259" key="8">
    <source>
        <dbReference type="PROSITE" id="PS51740"/>
    </source>
</evidence>
<dbReference type="GO" id="GO:0000976">
    <property type="term" value="F:transcription cis-regulatory region binding"/>
    <property type="evidence" value="ECO:0007669"/>
    <property type="project" value="TreeGrafter"/>
</dbReference>
<dbReference type="Pfam" id="PF02381">
    <property type="entry name" value="MraZ"/>
    <property type="match status" value="2"/>
</dbReference>
<keyword evidence="6 7" id="KW-0804">Transcription</keyword>
<reference evidence="9" key="1">
    <citation type="submission" date="2020-08" db="EMBL/GenBank/DDBJ databases">
        <title>Genome public.</title>
        <authorList>
            <person name="Liu C."/>
            <person name="Sun Q."/>
        </authorList>
    </citation>
    <scope>NUCLEOTIDE SEQUENCE</scope>
    <source>
        <strain evidence="9">NSJ-68</strain>
    </source>
</reference>
<keyword evidence="3" id="KW-0677">Repeat</keyword>
<gene>
    <name evidence="7 9" type="primary">mraZ</name>
    <name evidence="9" type="ORF">H8S44_14405</name>
</gene>
<evidence type="ECO:0000313" key="9">
    <source>
        <dbReference type="EMBL" id="MBC5660951.1"/>
    </source>
</evidence>
<feature type="domain" description="SpoVT-AbrB" evidence="8">
    <location>
        <begin position="76"/>
        <end position="119"/>
    </location>
</feature>
<comment type="subcellular location">
    <subcellularLocation>
        <location evidence="7">Cytoplasm</location>
        <location evidence="7">Nucleoid</location>
    </subcellularLocation>
</comment>
<dbReference type="InterPro" id="IPR035642">
    <property type="entry name" value="MraZ_N"/>
</dbReference>
<dbReference type="GO" id="GO:0005737">
    <property type="term" value="C:cytoplasm"/>
    <property type="evidence" value="ECO:0007669"/>
    <property type="project" value="UniProtKB-UniRule"/>
</dbReference>
<dbReference type="Proteomes" id="UP000649345">
    <property type="component" value="Unassembled WGS sequence"/>
</dbReference>
<comment type="caution">
    <text evidence="9">The sequence shown here is derived from an EMBL/GenBank/DDBJ whole genome shotgun (WGS) entry which is preliminary data.</text>
</comment>
<dbReference type="RefSeq" id="WP_186873891.1">
    <property type="nucleotide sequence ID" value="NZ_JACOOR010000009.1"/>
</dbReference>
<evidence type="ECO:0000256" key="3">
    <source>
        <dbReference type="ARBA" id="ARBA00022737"/>
    </source>
</evidence>
<dbReference type="InterPro" id="IPR007159">
    <property type="entry name" value="SpoVT-AbrB_dom"/>
</dbReference>
<comment type="similarity">
    <text evidence="7">Belongs to the MraZ family.</text>
</comment>
<dbReference type="CDD" id="cd16320">
    <property type="entry name" value="MraZ_N"/>
    <property type="match status" value="1"/>
</dbReference>
<keyword evidence="4 7" id="KW-0805">Transcription regulation</keyword>
<dbReference type="InterPro" id="IPR003444">
    <property type="entry name" value="MraZ"/>
</dbReference>
<dbReference type="NCBIfam" id="TIGR00242">
    <property type="entry name" value="division/cell wall cluster transcriptional repressor MraZ"/>
    <property type="match status" value="1"/>
</dbReference>
<protein>
    <recommendedName>
        <fullName evidence="1 7">Transcriptional regulator MraZ</fullName>
    </recommendedName>
</protein>
<comment type="subunit">
    <text evidence="7">Forms oligomers.</text>
</comment>
<accession>A0A923LE23</accession>
<evidence type="ECO:0000313" key="10">
    <source>
        <dbReference type="Proteomes" id="UP000649345"/>
    </source>
</evidence>
<keyword evidence="10" id="KW-1185">Reference proteome</keyword>
<sequence length="145" mass="16779">MFRGEYNHTVDTKGRLIIPSRFREKLGDECIVTRGLDGCLFVFPMKEWENYEEKLKKLPMTNKNARSFVRFLTAGATSCEFDKQGRVLIPATLRKFAGIEKDVVLAGLLNRIEIWSEEKWNENNNYEEIDMDEIAGQLTELGLDI</sequence>